<dbReference type="AlphaFoldDB" id="A0AAV2MXY1"/>
<proteinExistence type="predicted"/>
<name>A0AAV2MXY1_9HYME</name>
<gene>
    <name evidence="2" type="ORF">LPLAT_LOCUS8256</name>
</gene>
<evidence type="ECO:0000313" key="3">
    <source>
        <dbReference type="Proteomes" id="UP001497644"/>
    </source>
</evidence>
<sequence>MERLVNERLVWWAERHDKLHPWQNGFRRGRSCAENLVSLRADIRTALHGDEYGMVAFLDVSSAYDNVQFNILKGKLRFMQCPRRIRYFILRWLRYREIEYIINQQEKVMRVARKGLP</sequence>
<dbReference type="Proteomes" id="UP001497644">
    <property type="component" value="Unassembled WGS sequence"/>
</dbReference>
<keyword evidence="3" id="KW-1185">Reference proteome</keyword>
<dbReference type="InterPro" id="IPR000477">
    <property type="entry name" value="RT_dom"/>
</dbReference>
<accession>A0AAV2MXY1</accession>
<dbReference type="Pfam" id="PF00078">
    <property type="entry name" value="RVT_1"/>
    <property type="match status" value="1"/>
</dbReference>
<protein>
    <recommendedName>
        <fullName evidence="1">Reverse transcriptase domain-containing protein</fullName>
    </recommendedName>
</protein>
<evidence type="ECO:0000313" key="2">
    <source>
        <dbReference type="EMBL" id="CAL1672451.1"/>
    </source>
</evidence>
<evidence type="ECO:0000259" key="1">
    <source>
        <dbReference type="Pfam" id="PF00078"/>
    </source>
</evidence>
<reference evidence="2" key="1">
    <citation type="submission" date="2024-04" db="EMBL/GenBank/DDBJ databases">
        <authorList>
            <consortium name="Molecular Ecology Group"/>
        </authorList>
    </citation>
    <scope>NUCLEOTIDE SEQUENCE</scope>
</reference>
<organism evidence="2 3">
    <name type="scientific">Lasius platythorax</name>
    <dbReference type="NCBI Taxonomy" id="488582"/>
    <lineage>
        <taxon>Eukaryota</taxon>
        <taxon>Metazoa</taxon>
        <taxon>Ecdysozoa</taxon>
        <taxon>Arthropoda</taxon>
        <taxon>Hexapoda</taxon>
        <taxon>Insecta</taxon>
        <taxon>Pterygota</taxon>
        <taxon>Neoptera</taxon>
        <taxon>Endopterygota</taxon>
        <taxon>Hymenoptera</taxon>
        <taxon>Apocrita</taxon>
        <taxon>Aculeata</taxon>
        <taxon>Formicoidea</taxon>
        <taxon>Formicidae</taxon>
        <taxon>Formicinae</taxon>
        <taxon>Lasius</taxon>
        <taxon>Lasius</taxon>
    </lineage>
</organism>
<comment type="caution">
    <text evidence="2">The sequence shown here is derived from an EMBL/GenBank/DDBJ whole genome shotgun (WGS) entry which is preliminary data.</text>
</comment>
<feature type="domain" description="Reverse transcriptase" evidence="1">
    <location>
        <begin position="2"/>
        <end position="116"/>
    </location>
</feature>
<dbReference type="EMBL" id="CAXIPU020000578">
    <property type="protein sequence ID" value="CAL1672451.1"/>
    <property type="molecule type" value="Genomic_DNA"/>
</dbReference>